<reference evidence="2" key="2">
    <citation type="submission" date="2018-05" db="EMBL/GenBank/DDBJ databases">
        <title>OgluRS3 (Oryza glumaepatula Reference Sequence Version 3).</title>
        <authorList>
            <person name="Zhang J."/>
            <person name="Kudrna D."/>
            <person name="Lee S."/>
            <person name="Talag J."/>
            <person name="Welchert J."/>
            <person name="Wing R.A."/>
        </authorList>
    </citation>
    <scope>NUCLEOTIDE SEQUENCE [LARGE SCALE GENOMIC DNA]</scope>
</reference>
<feature type="region of interest" description="Disordered" evidence="1">
    <location>
        <begin position="104"/>
        <end position="138"/>
    </location>
</feature>
<dbReference type="Proteomes" id="UP000026961">
    <property type="component" value="Chromosome 5"/>
</dbReference>
<keyword evidence="3" id="KW-1185">Reference proteome</keyword>
<reference evidence="2" key="1">
    <citation type="submission" date="2015-04" db="UniProtKB">
        <authorList>
            <consortium name="EnsemblPlants"/>
        </authorList>
    </citation>
    <scope>IDENTIFICATION</scope>
</reference>
<dbReference type="AlphaFoldDB" id="A0A0E0A1Y7"/>
<evidence type="ECO:0000313" key="2">
    <source>
        <dbReference type="EnsemblPlants" id="OGLUM05G25060.1"/>
    </source>
</evidence>
<protein>
    <recommendedName>
        <fullName evidence="4">F-box domain-containing protein</fullName>
    </recommendedName>
</protein>
<organism evidence="2">
    <name type="scientific">Oryza glumipatula</name>
    <dbReference type="NCBI Taxonomy" id="40148"/>
    <lineage>
        <taxon>Eukaryota</taxon>
        <taxon>Viridiplantae</taxon>
        <taxon>Streptophyta</taxon>
        <taxon>Embryophyta</taxon>
        <taxon>Tracheophyta</taxon>
        <taxon>Spermatophyta</taxon>
        <taxon>Magnoliopsida</taxon>
        <taxon>Liliopsida</taxon>
        <taxon>Poales</taxon>
        <taxon>Poaceae</taxon>
        <taxon>BOP clade</taxon>
        <taxon>Oryzoideae</taxon>
        <taxon>Oryzeae</taxon>
        <taxon>Oryzinae</taxon>
        <taxon>Oryza</taxon>
    </lineage>
</organism>
<evidence type="ECO:0000313" key="3">
    <source>
        <dbReference type="Proteomes" id="UP000026961"/>
    </source>
</evidence>
<dbReference type="eggNOG" id="ENOG502S74R">
    <property type="taxonomic scope" value="Eukaryota"/>
</dbReference>
<dbReference type="HOGENOM" id="CLU_040241_4_2_1"/>
<proteinExistence type="predicted"/>
<evidence type="ECO:0008006" key="4">
    <source>
        <dbReference type="Google" id="ProtNLM"/>
    </source>
</evidence>
<accession>A0A0E0A1Y7</accession>
<dbReference type="PANTHER" id="PTHR33165">
    <property type="entry name" value="F-BOX DOMAIN CONTAINING PROTEIN-LIKE-RELATED"/>
    <property type="match status" value="1"/>
</dbReference>
<dbReference type="EnsemblPlants" id="OGLUM05G25060.1">
    <property type="protein sequence ID" value="OGLUM05G25060.1"/>
    <property type="gene ID" value="OGLUM05G25060"/>
</dbReference>
<dbReference type="Gramene" id="OGLUM05G25060.1">
    <property type="protein sequence ID" value="OGLUM05G25060.1"/>
    <property type="gene ID" value="OGLUM05G25060"/>
</dbReference>
<sequence>MHGVGRKPIEWQERVVTRDWTNLGEGPAGLIAERLLASDVTFRAVCRPWRLCCADPRAHGVLDRRFHPRRWITLRGMHPHLPVPPLPPERHHRPLQARTWISRSSAATTCSARPPRDSSSSSTPPPTSSAADLPPATNLLNRRTVEEQPYRLRSLRTVSGAGLADERTFAVQFGSTRTIAVVKPGDVDWTVVDRGAHFMPTMSFAGRFYCATIDAVSWWWRLVHRGWPLSPIWLGRFPR</sequence>
<dbReference type="PANTHER" id="PTHR33165:SF89">
    <property type="entry name" value="DUF295 DOMAIN-CONTAINING PROTEIN"/>
    <property type="match status" value="1"/>
</dbReference>
<evidence type="ECO:0000256" key="1">
    <source>
        <dbReference type="SAM" id="MobiDB-lite"/>
    </source>
</evidence>
<feature type="compositionally biased region" description="Low complexity" evidence="1">
    <location>
        <begin position="104"/>
        <end position="136"/>
    </location>
</feature>
<name>A0A0E0A1Y7_9ORYZ</name>